<dbReference type="EMBL" id="BGPR01113626">
    <property type="protein sequence ID" value="GBM98603.1"/>
    <property type="molecule type" value="Genomic_DNA"/>
</dbReference>
<comment type="caution">
    <text evidence="4">The sequence shown here is derived from an EMBL/GenBank/DDBJ whole genome shotgun (WGS) entry which is preliminary data.</text>
</comment>
<evidence type="ECO:0000313" key="1">
    <source>
        <dbReference type="EMBL" id="GBM98593.1"/>
    </source>
</evidence>
<evidence type="ECO:0000313" key="3">
    <source>
        <dbReference type="EMBL" id="GBM98615.1"/>
    </source>
</evidence>
<protein>
    <submittedName>
        <fullName evidence="4">Uncharacterized protein</fullName>
    </submittedName>
</protein>
<dbReference type="EMBL" id="BGPR01113628">
    <property type="protein sequence ID" value="GBM98615.1"/>
    <property type="molecule type" value="Genomic_DNA"/>
</dbReference>
<gene>
    <name evidence="1" type="ORF">AVEN_100592_1</name>
    <name evidence="2" type="ORF">AVEN_122335_1</name>
    <name evidence="3" type="ORF">AVEN_220137_1</name>
    <name evidence="4" type="ORF">AVEN_64860_1</name>
</gene>
<evidence type="ECO:0000313" key="4">
    <source>
        <dbReference type="EMBL" id="GBM98665.1"/>
    </source>
</evidence>
<evidence type="ECO:0000313" key="2">
    <source>
        <dbReference type="EMBL" id="GBM98603.1"/>
    </source>
</evidence>
<dbReference type="EMBL" id="BGPR01113645">
    <property type="protein sequence ID" value="GBM98665.1"/>
    <property type="molecule type" value="Genomic_DNA"/>
</dbReference>
<evidence type="ECO:0000313" key="5">
    <source>
        <dbReference type="Proteomes" id="UP000499080"/>
    </source>
</evidence>
<sequence>MTLQQSAQECITPNDGKIVIKLAVQDCFIFKYNVWHPFYYKHKEKPLALPKHDDPVTENREFELCGRCIVVSFKGGCTHVICVGKIISGLKYIDSS</sequence>
<keyword evidence="5" id="KW-1185">Reference proteome</keyword>
<accession>A0A4Y2KAC9</accession>
<dbReference type="Proteomes" id="UP000499080">
    <property type="component" value="Unassembled WGS sequence"/>
</dbReference>
<dbReference type="AlphaFoldDB" id="A0A4Y2KAC9"/>
<name>A0A4Y2KAC9_ARAVE</name>
<organism evidence="4 5">
    <name type="scientific">Araneus ventricosus</name>
    <name type="common">Orbweaver spider</name>
    <name type="synonym">Epeira ventricosa</name>
    <dbReference type="NCBI Taxonomy" id="182803"/>
    <lineage>
        <taxon>Eukaryota</taxon>
        <taxon>Metazoa</taxon>
        <taxon>Ecdysozoa</taxon>
        <taxon>Arthropoda</taxon>
        <taxon>Chelicerata</taxon>
        <taxon>Arachnida</taxon>
        <taxon>Araneae</taxon>
        <taxon>Araneomorphae</taxon>
        <taxon>Entelegynae</taxon>
        <taxon>Araneoidea</taxon>
        <taxon>Araneidae</taxon>
        <taxon>Araneus</taxon>
    </lineage>
</organism>
<reference evidence="4 5" key="1">
    <citation type="journal article" date="2019" name="Sci. Rep.">
        <title>Orb-weaving spider Araneus ventricosus genome elucidates the spidroin gene catalogue.</title>
        <authorList>
            <person name="Kono N."/>
            <person name="Nakamura H."/>
            <person name="Ohtoshi R."/>
            <person name="Moran D.A.P."/>
            <person name="Shinohara A."/>
            <person name="Yoshida Y."/>
            <person name="Fujiwara M."/>
            <person name="Mori M."/>
            <person name="Tomita M."/>
            <person name="Arakawa K."/>
        </authorList>
    </citation>
    <scope>NUCLEOTIDE SEQUENCE [LARGE SCALE GENOMIC DNA]</scope>
</reference>
<dbReference type="EMBL" id="BGPR01113622">
    <property type="protein sequence ID" value="GBM98593.1"/>
    <property type="molecule type" value="Genomic_DNA"/>
</dbReference>
<proteinExistence type="predicted"/>